<accession>A0A7S4CT45</accession>
<sequence length="146" mass="16128">MEATFSQNAHQYATHRDRCASCKPAVADGAVLLKGQIRAVIEVKREQADPSNQAAAYAVEVSRYEYERTEYPRVISLGFNYRIVSFEIVIPALTSSGEAVVVRIKIAEAKISSFKVELPLLLMKLKYAVHNLPDPLPAPLPLNGSE</sequence>
<proteinExistence type="predicted"/>
<dbReference type="AlphaFoldDB" id="A0A7S4CT45"/>
<dbReference type="EMBL" id="HBJA01047790">
    <property type="protein sequence ID" value="CAE0805719.1"/>
    <property type="molecule type" value="Transcribed_RNA"/>
</dbReference>
<protein>
    <submittedName>
        <fullName evidence="1">Uncharacterized protein</fullName>
    </submittedName>
</protein>
<reference evidence="1" key="1">
    <citation type="submission" date="2021-01" db="EMBL/GenBank/DDBJ databases">
        <authorList>
            <person name="Corre E."/>
            <person name="Pelletier E."/>
            <person name="Niang G."/>
            <person name="Scheremetjew M."/>
            <person name="Finn R."/>
            <person name="Kale V."/>
            <person name="Holt S."/>
            <person name="Cochrane G."/>
            <person name="Meng A."/>
            <person name="Brown T."/>
            <person name="Cohen L."/>
        </authorList>
    </citation>
    <scope>NUCLEOTIDE SEQUENCE</scope>
    <source>
        <strain evidence="1">CCMP1594</strain>
    </source>
</reference>
<gene>
    <name evidence="1" type="ORF">EGYM00163_LOCUS16845</name>
</gene>
<evidence type="ECO:0000313" key="1">
    <source>
        <dbReference type="EMBL" id="CAE0805719.1"/>
    </source>
</evidence>
<organism evidence="1">
    <name type="scientific">Eutreptiella gymnastica</name>
    <dbReference type="NCBI Taxonomy" id="73025"/>
    <lineage>
        <taxon>Eukaryota</taxon>
        <taxon>Discoba</taxon>
        <taxon>Euglenozoa</taxon>
        <taxon>Euglenida</taxon>
        <taxon>Spirocuta</taxon>
        <taxon>Euglenophyceae</taxon>
        <taxon>Eutreptiales</taxon>
        <taxon>Eutreptiaceae</taxon>
        <taxon>Eutreptiella</taxon>
    </lineage>
</organism>
<name>A0A7S4CT45_9EUGL</name>